<dbReference type="OrthoDB" id="9758603at2"/>
<keyword evidence="6" id="KW-0326">Glycosidase</keyword>
<dbReference type="InterPro" id="IPR036156">
    <property type="entry name" value="Beta-gal/glucu_dom_sf"/>
</dbReference>
<dbReference type="GO" id="GO:0006516">
    <property type="term" value="P:glycoprotein catabolic process"/>
    <property type="evidence" value="ECO:0007669"/>
    <property type="project" value="TreeGrafter"/>
</dbReference>
<dbReference type="Gene3D" id="2.60.120.260">
    <property type="entry name" value="Galactose-binding domain-like"/>
    <property type="match status" value="1"/>
</dbReference>
<dbReference type="GO" id="GO:0004567">
    <property type="term" value="F:beta-mannosidase activity"/>
    <property type="evidence" value="ECO:0007669"/>
    <property type="project" value="UniProtKB-EC"/>
</dbReference>
<dbReference type="InterPro" id="IPR017853">
    <property type="entry name" value="GH"/>
</dbReference>
<feature type="domain" description="Beta-mannosidase Ig-fold" evidence="8">
    <location>
        <begin position="717"/>
        <end position="791"/>
    </location>
</feature>
<dbReference type="Pfam" id="PF22666">
    <property type="entry name" value="Glyco_hydro_2_N2"/>
    <property type="match status" value="1"/>
</dbReference>
<dbReference type="SUPFAM" id="SSF49785">
    <property type="entry name" value="Galactose-binding domain-like"/>
    <property type="match status" value="1"/>
</dbReference>
<organism evidence="10 11">
    <name type="scientific">Cognatiyoonia sediminum</name>
    <dbReference type="NCBI Taxonomy" id="1508389"/>
    <lineage>
        <taxon>Bacteria</taxon>
        <taxon>Pseudomonadati</taxon>
        <taxon>Pseudomonadota</taxon>
        <taxon>Alphaproteobacteria</taxon>
        <taxon>Rhodobacterales</taxon>
        <taxon>Paracoccaceae</taxon>
        <taxon>Cognatiyoonia</taxon>
    </lineage>
</organism>
<protein>
    <recommendedName>
        <fullName evidence="3">beta-mannosidase</fullName>
        <ecNumber evidence="3">3.2.1.25</ecNumber>
    </recommendedName>
</protein>
<evidence type="ECO:0000256" key="3">
    <source>
        <dbReference type="ARBA" id="ARBA00012754"/>
    </source>
</evidence>
<gene>
    <name evidence="10" type="ORF">SAMN05444003_2576</name>
</gene>
<dbReference type="FunFam" id="3.20.20.80:FF:000050">
    <property type="entry name" value="Beta-mannosidase B"/>
    <property type="match status" value="1"/>
</dbReference>
<keyword evidence="5" id="KW-0325">Glycoprotein</keyword>
<dbReference type="EMBL" id="FQXB01000004">
    <property type="protein sequence ID" value="SHH25367.1"/>
    <property type="molecule type" value="Genomic_DNA"/>
</dbReference>
<comment type="similarity">
    <text evidence="2">Belongs to the glycosyl hydrolase 2 family.</text>
</comment>
<keyword evidence="11" id="KW-1185">Reference proteome</keyword>
<evidence type="ECO:0000256" key="5">
    <source>
        <dbReference type="ARBA" id="ARBA00023180"/>
    </source>
</evidence>
<dbReference type="STRING" id="1508389.SAMN05444003_2576"/>
<evidence type="ECO:0000259" key="7">
    <source>
        <dbReference type="Pfam" id="PF00703"/>
    </source>
</evidence>
<dbReference type="Proteomes" id="UP000184074">
    <property type="component" value="Unassembled WGS sequence"/>
</dbReference>
<comment type="catalytic activity">
    <reaction evidence="1">
        <text>Hydrolysis of terminal, non-reducing beta-D-mannose residues in beta-D-mannosides.</text>
        <dbReference type="EC" id="3.2.1.25"/>
    </reaction>
</comment>
<feature type="domain" description="Glycoside hydrolase family 2 immunoglobulin-like beta-sandwich" evidence="7">
    <location>
        <begin position="194"/>
        <end position="276"/>
    </location>
</feature>
<dbReference type="Pfam" id="PF00703">
    <property type="entry name" value="Glyco_hydro_2"/>
    <property type="match status" value="1"/>
</dbReference>
<dbReference type="InterPro" id="IPR050887">
    <property type="entry name" value="Beta-mannosidase_GH2"/>
</dbReference>
<sequence length="797" mass="89397">MTQLDLAGVWHLSDIGTDYSCPITFPGDGITALHAAGKIPDPYWGRNEYDVRWICERDWIATREFELTSNDVSLTLSRVDTVATIELNGVVIGETDNAFRTYRFDLSSAAKIGQNTLRITFHSSVEAGKALYDAHLFEIPWSTDNCPIPYGNFLRKPACDFGWDWNIALAPFGVYGDIKAEENAAPRIEGAHIRQDHSDQRVKLTVSVEVANFDEEVIFDFDGHAVSVGVENGKATAVIEVTDPSLWWPSGQGDQPLYGLTVTAGTAVEKRRIGLRTIELVTEADDIGLGFKFRVNGRDVFCKGANWIPADALQGRVTQDGVRDMLQSAKDANMNMIRIWGGGQYEPTWFYDLCDELGLMVWQDFMFACNLYPSDRVYLENVKAEVRDNVARLQHHACLAVWCGDNELIGALGWYDVSRKDRDRYLVNYDRLNRALEDTLFEVDPDAIWWPSSPSPGPMNFGDAWHDDGSGDMHFWSVWHENRDFDHYRDVGPRFCSEFGFQSYPTMNAIRRFSDPVDWNIASPVLESHQKNASAAGNARIAQTMFRYFRWPERFEDFVYLSQVQQGVAIKTAVTHWRSLKPRNMGTLIWQLNDTWPVCSWASLDHGGDWKVMHHMAKDFYADVIVTAVPMGDKIELRAVNDAPDSVELDVKLSAVSGTTARALSTQSLTVGTVAETVSSIAVSDLGAEEFLCIDWSYAGGSGREVYAPKPYKSYDLEDPNAKMAVNNAGETYDITVTSEGLALFTTVEADTEGRFSDNAFDMMPGETKILRFTLKDPSAQPNFSLRHLHNATYAKG</sequence>
<evidence type="ECO:0000259" key="8">
    <source>
        <dbReference type="Pfam" id="PF17753"/>
    </source>
</evidence>
<dbReference type="SUPFAM" id="SSF49303">
    <property type="entry name" value="beta-Galactosidase/glucuronidase domain"/>
    <property type="match status" value="2"/>
</dbReference>
<dbReference type="InterPro" id="IPR041625">
    <property type="entry name" value="Beta-mannosidase_Ig"/>
</dbReference>
<dbReference type="PANTHER" id="PTHR43730:SF1">
    <property type="entry name" value="BETA-MANNOSIDASE"/>
    <property type="match status" value="1"/>
</dbReference>
<dbReference type="SUPFAM" id="SSF51445">
    <property type="entry name" value="(Trans)glycosidases"/>
    <property type="match status" value="1"/>
</dbReference>
<evidence type="ECO:0000256" key="1">
    <source>
        <dbReference type="ARBA" id="ARBA00000829"/>
    </source>
</evidence>
<dbReference type="GO" id="GO:0005975">
    <property type="term" value="P:carbohydrate metabolic process"/>
    <property type="evidence" value="ECO:0007669"/>
    <property type="project" value="InterPro"/>
</dbReference>
<dbReference type="EC" id="3.2.1.25" evidence="3"/>
<dbReference type="AlphaFoldDB" id="A0A1M5RG87"/>
<dbReference type="InterPro" id="IPR006102">
    <property type="entry name" value="Ig-like_GH2"/>
</dbReference>
<dbReference type="InterPro" id="IPR013783">
    <property type="entry name" value="Ig-like_fold"/>
</dbReference>
<dbReference type="Pfam" id="PF17753">
    <property type="entry name" value="Ig_mannosidase"/>
    <property type="match status" value="1"/>
</dbReference>
<proteinExistence type="inferred from homology"/>
<evidence type="ECO:0000313" key="11">
    <source>
        <dbReference type="Proteomes" id="UP000184074"/>
    </source>
</evidence>
<dbReference type="InterPro" id="IPR054593">
    <property type="entry name" value="Beta-mannosidase-like_N2"/>
</dbReference>
<dbReference type="Gene3D" id="3.20.20.80">
    <property type="entry name" value="Glycosidases"/>
    <property type="match status" value="1"/>
</dbReference>
<name>A0A1M5RG87_9RHOB</name>
<dbReference type="RefSeq" id="WP_072901698.1">
    <property type="nucleotide sequence ID" value="NZ_FQXB01000004.1"/>
</dbReference>
<reference evidence="10 11" key="1">
    <citation type="submission" date="2016-11" db="EMBL/GenBank/DDBJ databases">
        <authorList>
            <person name="Jaros S."/>
            <person name="Januszkiewicz K."/>
            <person name="Wedrychowicz H."/>
        </authorList>
    </citation>
    <scope>NUCLEOTIDE SEQUENCE [LARGE SCALE GENOMIC DNA]</scope>
    <source>
        <strain evidence="10 11">DSM 28715</strain>
    </source>
</reference>
<keyword evidence="4" id="KW-0378">Hydrolase</keyword>
<dbReference type="PANTHER" id="PTHR43730">
    <property type="entry name" value="BETA-MANNOSIDASE"/>
    <property type="match status" value="1"/>
</dbReference>
<dbReference type="InterPro" id="IPR008979">
    <property type="entry name" value="Galactose-bd-like_sf"/>
</dbReference>
<evidence type="ECO:0000256" key="6">
    <source>
        <dbReference type="ARBA" id="ARBA00023295"/>
    </source>
</evidence>
<evidence type="ECO:0000256" key="4">
    <source>
        <dbReference type="ARBA" id="ARBA00022801"/>
    </source>
</evidence>
<evidence type="ECO:0000313" key="10">
    <source>
        <dbReference type="EMBL" id="SHH25367.1"/>
    </source>
</evidence>
<evidence type="ECO:0000259" key="9">
    <source>
        <dbReference type="Pfam" id="PF22666"/>
    </source>
</evidence>
<evidence type="ECO:0000256" key="2">
    <source>
        <dbReference type="ARBA" id="ARBA00007401"/>
    </source>
</evidence>
<dbReference type="Gene3D" id="2.60.40.10">
    <property type="entry name" value="Immunoglobulins"/>
    <property type="match status" value="2"/>
</dbReference>
<accession>A0A1M5RG87</accession>
<feature type="domain" description="Beta-mannosidase-like galactose-binding" evidence="9">
    <location>
        <begin position="10"/>
        <end position="175"/>
    </location>
</feature>